<dbReference type="PANTHER" id="PTHR48485">
    <property type="entry name" value="INTERLEUKIN-12 SUBUNIT BETA-RELATED"/>
    <property type="match status" value="1"/>
</dbReference>
<comment type="subunit">
    <text evidence="5">Heterodimer with IL12A; disulfide-linked. The heterodimer is known as interleukin IL-12.</text>
</comment>
<feature type="domain" description="Interleukin-12 beta central" evidence="6">
    <location>
        <begin position="111"/>
        <end position="189"/>
    </location>
</feature>
<dbReference type="InterPro" id="IPR050676">
    <property type="entry name" value="IL-12"/>
</dbReference>
<evidence type="ECO:0000256" key="3">
    <source>
        <dbReference type="ARBA" id="ARBA00023180"/>
    </source>
</evidence>
<comment type="similarity">
    <text evidence="5">Belongs to the IL-12B family.</text>
</comment>
<dbReference type="PANTHER" id="PTHR48485:SF3">
    <property type="entry name" value="INTERLEUKIN-12 SUBUNIT BETA"/>
    <property type="match status" value="1"/>
</dbReference>
<reference evidence="7" key="2">
    <citation type="submission" date="2025-09" db="UniProtKB">
        <authorList>
            <consortium name="Ensembl"/>
        </authorList>
    </citation>
    <scope>IDENTIFICATION</scope>
</reference>
<feature type="chain" id="PRO_5018378277" description="Interleukin-12 subunit beta" evidence="5">
    <location>
        <begin position="18"/>
        <end position="300"/>
    </location>
</feature>
<feature type="signal peptide" evidence="5">
    <location>
        <begin position="1"/>
        <end position="17"/>
    </location>
</feature>
<dbReference type="GO" id="GO:0004896">
    <property type="term" value="F:cytokine receptor activity"/>
    <property type="evidence" value="ECO:0007669"/>
    <property type="project" value="UniProtKB-UniRule"/>
</dbReference>
<evidence type="ECO:0000256" key="2">
    <source>
        <dbReference type="ARBA" id="ARBA00023157"/>
    </source>
</evidence>
<dbReference type="InterPro" id="IPR036116">
    <property type="entry name" value="FN3_sf"/>
</dbReference>
<keyword evidence="5" id="KW-0202">Cytokine</keyword>
<dbReference type="Ensembl" id="ENSCVAT00000024609.1">
    <property type="protein sequence ID" value="ENSCVAP00000016279.1"/>
    <property type="gene ID" value="ENSCVAG00000019414.1"/>
</dbReference>
<evidence type="ECO:0000256" key="5">
    <source>
        <dbReference type="RuleBase" id="RU281113"/>
    </source>
</evidence>
<dbReference type="SUPFAM" id="SSF48726">
    <property type="entry name" value="Immunoglobulin"/>
    <property type="match status" value="1"/>
</dbReference>
<reference evidence="7" key="1">
    <citation type="submission" date="2025-08" db="UniProtKB">
        <authorList>
            <consortium name="Ensembl"/>
        </authorList>
    </citation>
    <scope>IDENTIFICATION</scope>
</reference>
<dbReference type="GeneTree" id="ENSGT00390000012630"/>
<dbReference type="InterPro" id="IPR013783">
    <property type="entry name" value="Ig-like_fold"/>
</dbReference>
<keyword evidence="8" id="KW-1185">Reference proteome</keyword>
<keyword evidence="4 5" id="KW-0393">Immunoglobulin domain</keyword>
<comment type="subcellular location">
    <subcellularLocation>
        <location evidence="5">Secreted</location>
    </subcellularLocation>
</comment>
<gene>
    <name evidence="5" type="primary">IL12B</name>
</gene>
<keyword evidence="3 5" id="KW-0325">Glycoprotein</keyword>
<evidence type="ECO:0000256" key="4">
    <source>
        <dbReference type="ARBA" id="ARBA00023319"/>
    </source>
</evidence>
<evidence type="ECO:0000313" key="8">
    <source>
        <dbReference type="Proteomes" id="UP000265020"/>
    </source>
</evidence>
<accession>A0A3Q2DCL0</accession>
<dbReference type="PRINTS" id="PR01928">
    <property type="entry name" value="INTRLEUKN12B"/>
</dbReference>
<dbReference type="OMA" id="LPTCHWV"/>
<dbReference type="Pfam" id="PF10420">
    <property type="entry name" value="IL12p40_C"/>
    <property type="match status" value="1"/>
</dbReference>
<evidence type="ECO:0000259" key="6">
    <source>
        <dbReference type="Pfam" id="PF10420"/>
    </source>
</evidence>
<sequence length="300" mass="34478">MVLSWIAAFLLISITASQELTHFPEHFVVVRRNENSVTLPCDSAIAGPVTWKMNDEDLDFDYFYEQKDQNLSVKEVDTPLLGEYSCWRGETKLSSTLLLQETEEGEDIDALLTCHAVSYDCSFNCTWTDSRYKMVRLGVGPECSEGQTSCQWVSKYRQTENEKLTFELSHNISPYAEENTTLEVTAEAIDNPFLLRRTKVFYLREIVVPESPEIVSSQVVGQKLNVTIKPPSSWSTPHSFFSLEHEIEYVYRDDGREVSVAERSLSSLIPKKISKLRARSRDPLVFSSWSQWTHWKNVTH</sequence>
<name>A0A3Q2DCL0_CYPVA</name>
<organism evidence="7 8">
    <name type="scientific">Cyprinodon variegatus</name>
    <name type="common">Sheepshead minnow</name>
    <dbReference type="NCBI Taxonomy" id="28743"/>
    <lineage>
        <taxon>Eukaryota</taxon>
        <taxon>Metazoa</taxon>
        <taxon>Chordata</taxon>
        <taxon>Craniata</taxon>
        <taxon>Vertebrata</taxon>
        <taxon>Euteleostomi</taxon>
        <taxon>Actinopterygii</taxon>
        <taxon>Neopterygii</taxon>
        <taxon>Teleostei</taxon>
        <taxon>Neoteleostei</taxon>
        <taxon>Acanthomorphata</taxon>
        <taxon>Ovalentaria</taxon>
        <taxon>Atherinomorphae</taxon>
        <taxon>Cyprinodontiformes</taxon>
        <taxon>Cyprinodontidae</taxon>
        <taxon>Cyprinodon</taxon>
    </lineage>
</organism>
<dbReference type="InterPro" id="IPR015528">
    <property type="entry name" value="IL-12_beta"/>
</dbReference>
<protein>
    <recommendedName>
        <fullName evidence="5">Interleukin-12 subunit beta</fullName>
        <shortName evidence="5">IL-12B</shortName>
    </recommendedName>
    <alternativeName>
        <fullName evidence="5">Cytotoxic lymphocyte maturation factor 40 kDa subunit</fullName>
    </alternativeName>
    <alternativeName>
        <fullName evidence="5">IL-12 subunit p40</fullName>
    </alternativeName>
</protein>
<dbReference type="AlphaFoldDB" id="A0A3Q2DCL0"/>
<dbReference type="GO" id="GO:0005125">
    <property type="term" value="F:cytokine activity"/>
    <property type="evidence" value="ECO:0007669"/>
    <property type="project" value="UniProtKB-KW"/>
</dbReference>
<keyword evidence="2" id="KW-1015">Disulfide bond</keyword>
<dbReference type="SUPFAM" id="SSF49265">
    <property type="entry name" value="Fibronectin type III"/>
    <property type="match status" value="1"/>
</dbReference>
<evidence type="ECO:0000313" key="7">
    <source>
        <dbReference type="Ensembl" id="ENSCVAP00000016279.1"/>
    </source>
</evidence>
<dbReference type="InterPro" id="IPR019482">
    <property type="entry name" value="IL-12_beta_cen-dom"/>
</dbReference>
<dbReference type="GO" id="GO:0005615">
    <property type="term" value="C:extracellular space"/>
    <property type="evidence" value="ECO:0007669"/>
    <property type="project" value="UniProtKB-KW"/>
</dbReference>
<dbReference type="Proteomes" id="UP000265020">
    <property type="component" value="Unassembled WGS sequence"/>
</dbReference>
<proteinExistence type="inferred from homology"/>
<keyword evidence="1 5" id="KW-0732">Signal</keyword>
<dbReference type="InterPro" id="IPR036179">
    <property type="entry name" value="Ig-like_dom_sf"/>
</dbReference>
<dbReference type="Gene3D" id="2.60.40.10">
    <property type="entry name" value="Immunoglobulins"/>
    <property type="match status" value="3"/>
</dbReference>
<keyword evidence="5" id="KW-0964">Secreted</keyword>
<evidence type="ECO:0000256" key="1">
    <source>
        <dbReference type="ARBA" id="ARBA00022729"/>
    </source>
</evidence>